<keyword evidence="1" id="KW-0812">Transmembrane</keyword>
<keyword evidence="1" id="KW-1133">Transmembrane helix</keyword>
<evidence type="ECO:0000256" key="1">
    <source>
        <dbReference type="SAM" id="Phobius"/>
    </source>
</evidence>
<evidence type="ECO:0000313" key="2">
    <source>
        <dbReference type="EMBL" id="KAF2266629.1"/>
    </source>
</evidence>
<dbReference type="EMBL" id="ML986596">
    <property type="protein sequence ID" value="KAF2266629.1"/>
    <property type="molecule type" value="Genomic_DNA"/>
</dbReference>
<gene>
    <name evidence="2" type="ORF">CC78DRAFT_121320</name>
</gene>
<keyword evidence="1" id="KW-0472">Membrane</keyword>
<evidence type="ECO:0000313" key="3">
    <source>
        <dbReference type="Proteomes" id="UP000800093"/>
    </source>
</evidence>
<sequence length="99" mass="11167">MGGRNFLISCVWSCQNMGVIFSGFLHHIWANGAFFMRGNDESFCIPLVGRNGGAMHDRFRKTLFSFSQLFRGLFDDVGIFFHIWGIWVTTGILKGSIIG</sequence>
<name>A0A9P4KI15_9PLEO</name>
<feature type="transmembrane region" description="Helical" evidence="1">
    <location>
        <begin position="6"/>
        <end position="29"/>
    </location>
</feature>
<accession>A0A9P4KI15</accession>
<dbReference type="AlphaFoldDB" id="A0A9P4KI15"/>
<keyword evidence="3" id="KW-1185">Reference proteome</keyword>
<protein>
    <submittedName>
        <fullName evidence="2">Uncharacterized protein</fullName>
    </submittedName>
</protein>
<reference evidence="3" key="1">
    <citation type="journal article" date="2020" name="Stud. Mycol.">
        <title>101 Dothideomycetes genomes: A test case for predicting lifestyles and emergence of pathogens.</title>
        <authorList>
            <person name="Haridas S."/>
            <person name="Albert R."/>
            <person name="Binder M."/>
            <person name="Bloem J."/>
            <person name="LaButti K."/>
            <person name="Salamov A."/>
            <person name="Andreopoulos B."/>
            <person name="Baker S."/>
            <person name="Barry K."/>
            <person name="Bills G."/>
            <person name="Bluhm B."/>
            <person name="Cannon C."/>
            <person name="Castanera R."/>
            <person name="Culley D."/>
            <person name="Daum C."/>
            <person name="Ezra D."/>
            <person name="Gonzalez J."/>
            <person name="Henrissat B."/>
            <person name="Kuo A."/>
            <person name="Liang C."/>
            <person name="Lipzen A."/>
            <person name="Lutzoni F."/>
            <person name="Magnuson J."/>
            <person name="Mondo S."/>
            <person name="Nolan M."/>
            <person name="Ohm R."/>
            <person name="Pangilinan J."/>
            <person name="Park H.-J."/>
            <person name="Ramirez L."/>
            <person name="Alfaro M."/>
            <person name="Sun H."/>
            <person name="Tritt A."/>
            <person name="Yoshinaga Y."/>
            <person name="Zwiers L.-H."/>
            <person name="Turgeon B."/>
            <person name="Goodwin S."/>
            <person name="Spatafora J."/>
            <person name="Crous P."/>
            <person name="Grigoriev I."/>
        </authorList>
    </citation>
    <scope>NUCLEOTIDE SEQUENCE [LARGE SCALE GENOMIC DNA]</scope>
    <source>
        <strain evidence="3">CBS 304.66</strain>
    </source>
</reference>
<dbReference type="Proteomes" id="UP000800093">
    <property type="component" value="Unassembled WGS sequence"/>
</dbReference>
<organism evidence="2 3">
    <name type="scientific">Lojkania enalia</name>
    <dbReference type="NCBI Taxonomy" id="147567"/>
    <lineage>
        <taxon>Eukaryota</taxon>
        <taxon>Fungi</taxon>
        <taxon>Dikarya</taxon>
        <taxon>Ascomycota</taxon>
        <taxon>Pezizomycotina</taxon>
        <taxon>Dothideomycetes</taxon>
        <taxon>Pleosporomycetidae</taxon>
        <taxon>Pleosporales</taxon>
        <taxon>Pleosporales incertae sedis</taxon>
        <taxon>Lojkania</taxon>
    </lineage>
</organism>
<comment type="caution">
    <text evidence="2">The sequence shown here is derived from an EMBL/GenBank/DDBJ whole genome shotgun (WGS) entry which is preliminary data.</text>
</comment>
<proteinExistence type="predicted"/>